<dbReference type="PROSITE" id="PS51257">
    <property type="entry name" value="PROKAR_LIPOPROTEIN"/>
    <property type="match status" value="1"/>
</dbReference>
<dbReference type="InterPro" id="IPR036116">
    <property type="entry name" value="FN3_sf"/>
</dbReference>
<keyword evidence="4" id="KW-1185">Reference proteome</keyword>
<reference evidence="3 4" key="1">
    <citation type="journal article" date="2023" name="Ecotoxicol. Environ. Saf.">
        <title>Mercury remediation potential of mercury-resistant strain Rheinheimera metallidurans sp. nov. isolated from a municipal waste dumping site.</title>
        <authorList>
            <person name="Yadav V."/>
            <person name="Manjhi A."/>
            <person name="Vadakedath N."/>
        </authorList>
    </citation>
    <scope>NUCLEOTIDE SEQUENCE [LARGE SCALE GENOMIC DNA]</scope>
    <source>
        <strain evidence="3 4">E-49</strain>
    </source>
</reference>
<dbReference type="EMBL" id="JALAAR010000007">
    <property type="protein sequence ID" value="MEH8017484.1"/>
    <property type="molecule type" value="Genomic_DNA"/>
</dbReference>
<dbReference type="PROSITE" id="PS50853">
    <property type="entry name" value="FN3"/>
    <property type="match status" value="1"/>
</dbReference>
<gene>
    <name evidence="3" type="ORF">MN202_09580</name>
</gene>
<feature type="chain" id="PRO_5047063443" evidence="1">
    <location>
        <begin position="27"/>
        <end position="444"/>
    </location>
</feature>
<dbReference type="SUPFAM" id="SSF49265">
    <property type="entry name" value="Fibronectin type III"/>
    <property type="match status" value="1"/>
</dbReference>
<dbReference type="Pfam" id="PF07603">
    <property type="entry name" value="Lcl_C"/>
    <property type="match status" value="1"/>
</dbReference>
<evidence type="ECO:0000313" key="4">
    <source>
        <dbReference type="Proteomes" id="UP001375382"/>
    </source>
</evidence>
<dbReference type="InterPro" id="IPR013783">
    <property type="entry name" value="Ig-like_fold"/>
</dbReference>
<name>A0ABU8C6D0_9GAMM</name>
<organism evidence="3 4">
    <name type="scientific">Rheinheimera muenzenbergensis</name>
    <dbReference type="NCBI Taxonomy" id="1193628"/>
    <lineage>
        <taxon>Bacteria</taxon>
        <taxon>Pseudomonadati</taxon>
        <taxon>Pseudomonadota</taxon>
        <taxon>Gammaproteobacteria</taxon>
        <taxon>Chromatiales</taxon>
        <taxon>Chromatiaceae</taxon>
        <taxon>Rheinheimera</taxon>
    </lineage>
</organism>
<keyword evidence="1" id="KW-0732">Signal</keyword>
<dbReference type="RefSeq" id="WP_335735895.1">
    <property type="nucleotide sequence ID" value="NZ_JALAAR010000007.1"/>
</dbReference>
<protein>
    <submittedName>
        <fullName evidence="3">DUF1566 domain-containing protein</fullName>
    </submittedName>
</protein>
<evidence type="ECO:0000259" key="2">
    <source>
        <dbReference type="PROSITE" id="PS50853"/>
    </source>
</evidence>
<accession>A0ABU8C6D0</accession>
<evidence type="ECO:0000256" key="1">
    <source>
        <dbReference type="SAM" id="SignalP"/>
    </source>
</evidence>
<proteinExistence type="predicted"/>
<dbReference type="Gene3D" id="2.60.40.10">
    <property type="entry name" value="Immunoglobulins"/>
    <property type="match status" value="1"/>
</dbReference>
<feature type="domain" description="Fibronectin type-III" evidence="2">
    <location>
        <begin position="110"/>
        <end position="204"/>
    </location>
</feature>
<feature type="signal peptide" evidence="1">
    <location>
        <begin position="1"/>
        <end position="26"/>
    </location>
</feature>
<dbReference type="Pfam" id="PF18998">
    <property type="entry name" value="Flg_new_2"/>
    <property type="match status" value="1"/>
</dbReference>
<comment type="caution">
    <text evidence="3">The sequence shown here is derived from an EMBL/GenBank/DDBJ whole genome shotgun (WGS) entry which is preliminary data.</text>
</comment>
<dbReference type="InterPro" id="IPR011460">
    <property type="entry name" value="Lcl_C"/>
</dbReference>
<dbReference type="InterPro" id="IPR003961">
    <property type="entry name" value="FN3_dom"/>
</dbReference>
<dbReference type="InterPro" id="IPR044060">
    <property type="entry name" value="Bacterial_rp_domain"/>
</dbReference>
<evidence type="ECO:0000313" key="3">
    <source>
        <dbReference type="EMBL" id="MEH8017484.1"/>
    </source>
</evidence>
<dbReference type="Proteomes" id="UP001375382">
    <property type="component" value="Unassembled WGS sequence"/>
</dbReference>
<sequence>MDKVAVIHGCVVARATIAAVFSVLLAACGGDSEPQSFTVSVTAGNGGSVSPASRSVQSGEKASFTVTAEPGYGIASVNGCGGALTGNTYVTSAITAACSVSASFNVTLPAPQNLMVTKANGQLSFSWDTVVDATGYNLYYDLEANINPVNYSTTNTGVLVQNVTSPYTLTGLDNGVVYYAVVTAVVGTAESIASTEVAAFPEEPFVAIGGLNDTGISLCADNDNNNLDCPVAGFTGSDAEHGRDAQARAGNLVKIGGGEAGFDFSKIGSNGQVLATQNIAWDDNGSEAAGSKWSCVRDNVTGLMWEVKVNDGGLHDKAHTYSWYNADASSNGGDAGVQNGGQCSGSECDTAGFVLAVNQQGLCGAKDWRMPTELELLGIVHNGRENPAIDIGYFPNTPSTSFWSSLPTAIDSDDAGSVGFNSGSFSRFSEKSSSGSVRLVRAAQ</sequence>